<accession>A0A9W9L4X5</accession>
<sequence>MTDPEQPMTEEAPAVRSESRPSSINGAISGSSTPIDLSNELGEKQSTKSERADGKRELKEGECYEILGYSWPRWKKWTYLAAVAFVQVSMNFNTSVYPAAVTPLSEAFHISEQHARTGQMAYLVTYSIGCELWAPWSEEFGRWPILQLSMFLINIWQLPAALAPNWGSLVVARALGGLSTAGGSVTLGLIADIYEPETQQFPLAFIVLSSCIGTSIGGVIGGPIARFLNWQWFFWIQLIFGVVTQIIIFFMPESRSTILMDREARRRRKSGEDPNIYGPNELKTPRVSLKEAGKIWARPFYMLLREPIVLCLSLLSGFSDALIFTFLESFAIVYKQGWGFGTLGVAWAIIPINAAYFIAYFSYFPWFIRDQKLRLRHGDAAIPPERRLKWLLFLAPLEPIGLFGFAWTSFGNSRNVHWIGSMIFSACVGIANYAIYLSSVDYMVASYGVYSASATGGNAFARDLLAGISAMYATPMYTNIGDKWHVQYASTILACLSCLVVTPIYIFYWKGPQLRAKSKFAQTLAADRAQNNGRRVSRISAEPDF</sequence>
<keyword evidence="2 6" id="KW-0812">Transmembrane</keyword>
<reference evidence="8" key="1">
    <citation type="submission" date="2022-11" db="EMBL/GenBank/DDBJ databases">
        <authorList>
            <person name="Petersen C."/>
        </authorList>
    </citation>
    <scope>NUCLEOTIDE SEQUENCE</scope>
    <source>
        <strain evidence="8">IBT 22155</strain>
    </source>
</reference>
<feature type="compositionally biased region" description="Polar residues" evidence="5">
    <location>
        <begin position="20"/>
        <end position="36"/>
    </location>
</feature>
<feature type="transmembrane region" description="Helical" evidence="6">
    <location>
        <begin position="388"/>
        <end position="410"/>
    </location>
</feature>
<evidence type="ECO:0000313" key="8">
    <source>
        <dbReference type="EMBL" id="KAJ5138838.1"/>
    </source>
</evidence>
<keyword evidence="4 6" id="KW-0472">Membrane</keyword>
<dbReference type="PANTHER" id="PTHR23502">
    <property type="entry name" value="MAJOR FACILITATOR SUPERFAMILY"/>
    <property type="match status" value="1"/>
</dbReference>
<evidence type="ECO:0000256" key="3">
    <source>
        <dbReference type="ARBA" id="ARBA00022989"/>
    </source>
</evidence>
<reference evidence="8" key="2">
    <citation type="journal article" date="2023" name="IMA Fungus">
        <title>Comparative genomic study of the Penicillium genus elucidates a diverse pangenome and 15 lateral gene transfer events.</title>
        <authorList>
            <person name="Petersen C."/>
            <person name="Sorensen T."/>
            <person name="Nielsen M.R."/>
            <person name="Sondergaard T.E."/>
            <person name="Sorensen J.L."/>
            <person name="Fitzpatrick D.A."/>
            <person name="Frisvad J.C."/>
            <person name="Nielsen K.L."/>
        </authorList>
    </citation>
    <scope>NUCLEOTIDE SEQUENCE</scope>
    <source>
        <strain evidence="8">IBT 22155</strain>
    </source>
</reference>
<dbReference type="GeneID" id="81403600"/>
<dbReference type="PANTHER" id="PTHR23502:SF3">
    <property type="entry name" value="MAJOR FACILITATOR SUPERFAMILY (MFS) PROFILE DOMAIN-CONTAINING PROTEIN-RELATED"/>
    <property type="match status" value="1"/>
</dbReference>
<evidence type="ECO:0000256" key="6">
    <source>
        <dbReference type="SAM" id="Phobius"/>
    </source>
</evidence>
<dbReference type="Pfam" id="PF07690">
    <property type="entry name" value="MFS_1"/>
    <property type="match status" value="1"/>
</dbReference>
<comment type="subcellular location">
    <subcellularLocation>
        <location evidence="1">Membrane</location>
        <topology evidence="1">Multi-pass membrane protein</topology>
    </subcellularLocation>
</comment>
<dbReference type="GO" id="GO:0005886">
    <property type="term" value="C:plasma membrane"/>
    <property type="evidence" value="ECO:0007669"/>
    <property type="project" value="TreeGrafter"/>
</dbReference>
<name>A0A9W9L4X5_9EURO</name>
<gene>
    <name evidence="8" type="ORF">N7515_003686</name>
</gene>
<evidence type="ECO:0000259" key="7">
    <source>
        <dbReference type="PROSITE" id="PS50850"/>
    </source>
</evidence>
<comment type="caution">
    <text evidence="8">The sequence shown here is derived from an EMBL/GenBank/DDBJ whole genome shotgun (WGS) entry which is preliminary data.</text>
</comment>
<feature type="transmembrane region" description="Helical" evidence="6">
    <location>
        <begin position="308"/>
        <end position="333"/>
    </location>
</feature>
<dbReference type="InterPro" id="IPR036259">
    <property type="entry name" value="MFS_trans_sf"/>
</dbReference>
<evidence type="ECO:0000256" key="1">
    <source>
        <dbReference type="ARBA" id="ARBA00004141"/>
    </source>
</evidence>
<dbReference type="GO" id="GO:0022857">
    <property type="term" value="F:transmembrane transporter activity"/>
    <property type="evidence" value="ECO:0007669"/>
    <property type="project" value="InterPro"/>
</dbReference>
<organism evidence="8 9">
    <name type="scientific">Penicillium bovifimosum</name>
    <dbReference type="NCBI Taxonomy" id="126998"/>
    <lineage>
        <taxon>Eukaryota</taxon>
        <taxon>Fungi</taxon>
        <taxon>Dikarya</taxon>
        <taxon>Ascomycota</taxon>
        <taxon>Pezizomycotina</taxon>
        <taxon>Eurotiomycetes</taxon>
        <taxon>Eurotiomycetidae</taxon>
        <taxon>Eurotiales</taxon>
        <taxon>Aspergillaceae</taxon>
        <taxon>Penicillium</taxon>
    </lineage>
</organism>
<dbReference type="RefSeq" id="XP_056523487.1">
    <property type="nucleotide sequence ID" value="XM_056664430.1"/>
</dbReference>
<evidence type="ECO:0000256" key="5">
    <source>
        <dbReference type="SAM" id="MobiDB-lite"/>
    </source>
</evidence>
<dbReference type="EMBL" id="JAPQKL010000003">
    <property type="protein sequence ID" value="KAJ5138838.1"/>
    <property type="molecule type" value="Genomic_DNA"/>
</dbReference>
<dbReference type="OrthoDB" id="5376138at2759"/>
<evidence type="ECO:0000256" key="4">
    <source>
        <dbReference type="ARBA" id="ARBA00023136"/>
    </source>
</evidence>
<feature type="transmembrane region" description="Helical" evidence="6">
    <location>
        <begin position="416"/>
        <end position="435"/>
    </location>
</feature>
<dbReference type="InterPro" id="IPR011701">
    <property type="entry name" value="MFS"/>
</dbReference>
<dbReference type="FunFam" id="1.20.1250.20:FF:000088">
    <property type="entry name" value="MFS multidrug transporter, putative"/>
    <property type="match status" value="1"/>
</dbReference>
<protein>
    <submittedName>
        <fullName evidence="8">Major facilitator superfamily domain general substrate transporter</fullName>
    </submittedName>
</protein>
<evidence type="ECO:0000256" key="2">
    <source>
        <dbReference type="ARBA" id="ARBA00022692"/>
    </source>
</evidence>
<dbReference type="Proteomes" id="UP001149079">
    <property type="component" value="Unassembled WGS sequence"/>
</dbReference>
<dbReference type="InterPro" id="IPR020846">
    <property type="entry name" value="MFS_dom"/>
</dbReference>
<feature type="transmembrane region" description="Helical" evidence="6">
    <location>
        <begin position="203"/>
        <end position="226"/>
    </location>
</feature>
<feature type="transmembrane region" description="Helical" evidence="6">
    <location>
        <begin position="232"/>
        <end position="252"/>
    </location>
</feature>
<dbReference type="AlphaFoldDB" id="A0A9W9L4X5"/>
<proteinExistence type="predicted"/>
<dbReference type="PROSITE" id="PS50850">
    <property type="entry name" value="MFS"/>
    <property type="match status" value="1"/>
</dbReference>
<feature type="transmembrane region" description="Helical" evidence="6">
    <location>
        <begin position="345"/>
        <end position="368"/>
    </location>
</feature>
<evidence type="ECO:0000313" key="9">
    <source>
        <dbReference type="Proteomes" id="UP001149079"/>
    </source>
</evidence>
<feature type="transmembrane region" description="Helical" evidence="6">
    <location>
        <begin position="447"/>
        <end position="468"/>
    </location>
</feature>
<dbReference type="SUPFAM" id="SSF103473">
    <property type="entry name" value="MFS general substrate transporter"/>
    <property type="match status" value="1"/>
</dbReference>
<feature type="region of interest" description="Disordered" evidence="5">
    <location>
        <begin position="1"/>
        <end position="55"/>
    </location>
</feature>
<feature type="domain" description="Major facilitator superfamily (MFS) profile" evidence="7">
    <location>
        <begin position="79"/>
        <end position="545"/>
    </location>
</feature>
<dbReference type="Gene3D" id="1.20.1250.20">
    <property type="entry name" value="MFS general substrate transporter like domains"/>
    <property type="match status" value="1"/>
</dbReference>
<keyword evidence="9" id="KW-1185">Reference proteome</keyword>
<feature type="transmembrane region" description="Helical" evidence="6">
    <location>
        <begin position="488"/>
        <end position="509"/>
    </location>
</feature>
<keyword evidence="3 6" id="KW-1133">Transmembrane helix</keyword>
<feature type="compositionally biased region" description="Basic and acidic residues" evidence="5">
    <location>
        <begin position="41"/>
        <end position="55"/>
    </location>
</feature>
<feature type="transmembrane region" description="Helical" evidence="6">
    <location>
        <begin position="170"/>
        <end position="191"/>
    </location>
</feature>